<sequence>MEAGLNQQLLKSSGEKLKRLNLIQVQDLILTIALILSIQALVELVIKSIRVANYLLTLRITAVLVLLAILYFSFTPTASIYKEMAHNLFGSFDQLFLPLVIAPQVSKIGSCLSILKYVCFTLAVLSIPPFKPLISPWTAQKIKTNQQTTDGQNPCDQTRT</sequence>
<evidence type="ECO:0000313" key="3">
    <source>
        <dbReference type="Proteomes" id="UP001597191"/>
    </source>
</evidence>
<keyword evidence="1" id="KW-1133">Transmembrane helix</keyword>
<feature type="transmembrane region" description="Helical" evidence="1">
    <location>
        <begin position="20"/>
        <end position="42"/>
    </location>
</feature>
<dbReference type="Proteomes" id="UP001597191">
    <property type="component" value="Unassembled WGS sequence"/>
</dbReference>
<comment type="caution">
    <text evidence="2">The sequence shown here is derived from an EMBL/GenBank/DDBJ whole genome shotgun (WGS) entry which is preliminary data.</text>
</comment>
<reference evidence="3" key="1">
    <citation type="journal article" date="2019" name="Int. J. Syst. Evol. Microbiol.">
        <title>The Global Catalogue of Microorganisms (GCM) 10K type strain sequencing project: providing services to taxonomists for standard genome sequencing and annotation.</title>
        <authorList>
            <consortium name="The Broad Institute Genomics Platform"/>
            <consortium name="The Broad Institute Genome Sequencing Center for Infectious Disease"/>
            <person name="Wu L."/>
            <person name="Ma J."/>
        </authorList>
    </citation>
    <scope>NUCLEOTIDE SEQUENCE [LARGE SCALE GENOMIC DNA]</scope>
    <source>
        <strain evidence="3">CCM 8937</strain>
    </source>
</reference>
<accession>A0ABW4BJ36</accession>
<keyword evidence="1" id="KW-0472">Membrane</keyword>
<organism evidence="2 3">
    <name type="scientific">Lapidilactobacillus gannanensis</name>
    <dbReference type="NCBI Taxonomy" id="2486002"/>
    <lineage>
        <taxon>Bacteria</taxon>
        <taxon>Bacillati</taxon>
        <taxon>Bacillota</taxon>
        <taxon>Bacilli</taxon>
        <taxon>Lactobacillales</taxon>
        <taxon>Lactobacillaceae</taxon>
        <taxon>Lapidilactobacillus</taxon>
    </lineage>
</organism>
<dbReference type="EMBL" id="JBHTOH010000013">
    <property type="protein sequence ID" value="MFD1410229.1"/>
    <property type="molecule type" value="Genomic_DNA"/>
</dbReference>
<keyword evidence="3" id="KW-1185">Reference proteome</keyword>
<evidence type="ECO:0000313" key="2">
    <source>
        <dbReference type="EMBL" id="MFD1410229.1"/>
    </source>
</evidence>
<gene>
    <name evidence="2" type="ORF">ACFQ4R_01150</name>
</gene>
<dbReference type="RefSeq" id="WP_125651418.1">
    <property type="nucleotide sequence ID" value="NZ_JBHTOH010000013.1"/>
</dbReference>
<keyword evidence="1" id="KW-0812">Transmembrane</keyword>
<name>A0ABW4BJ36_9LACO</name>
<feature type="transmembrane region" description="Helical" evidence="1">
    <location>
        <begin position="54"/>
        <end position="74"/>
    </location>
</feature>
<protein>
    <submittedName>
        <fullName evidence="2">Uncharacterized protein</fullName>
    </submittedName>
</protein>
<proteinExistence type="predicted"/>
<evidence type="ECO:0000256" key="1">
    <source>
        <dbReference type="SAM" id="Phobius"/>
    </source>
</evidence>